<dbReference type="Pfam" id="PF00096">
    <property type="entry name" value="zf-C2H2"/>
    <property type="match status" value="2"/>
</dbReference>
<comment type="subcellular location">
    <subcellularLocation>
        <location evidence="1">Nucleus</location>
        <location evidence="1">Nucleolus</location>
    </subcellularLocation>
    <subcellularLocation>
        <location evidence="2">Nucleus</location>
        <location evidence="2">Nucleoplasm</location>
    </subcellularLocation>
</comment>
<dbReference type="SUPFAM" id="SSF57667">
    <property type="entry name" value="beta-beta-alpha zinc fingers"/>
    <property type="match status" value="2"/>
</dbReference>
<keyword evidence="3" id="KW-1017">Isopeptide bond</keyword>
<keyword evidence="7" id="KW-0862">Zinc</keyword>
<dbReference type="InterPro" id="IPR013087">
    <property type="entry name" value="Znf_C2H2_type"/>
</dbReference>
<dbReference type="GO" id="GO:0005667">
    <property type="term" value="C:transcription regulator complex"/>
    <property type="evidence" value="ECO:0007669"/>
    <property type="project" value="TreeGrafter"/>
</dbReference>
<dbReference type="Gene3D" id="3.30.160.60">
    <property type="entry name" value="Classic Zinc Finger"/>
    <property type="match status" value="3"/>
</dbReference>
<dbReference type="GO" id="GO:0008270">
    <property type="term" value="F:zinc ion binding"/>
    <property type="evidence" value="ECO:0007669"/>
    <property type="project" value="UniProtKB-KW"/>
</dbReference>
<evidence type="ECO:0000256" key="11">
    <source>
        <dbReference type="PROSITE-ProRule" id="PRU00042"/>
    </source>
</evidence>
<keyword evidence="6 11" id="KW-0863">Zinc-finger</keyword>
<organism evidence="14 15">
    <name type="scientific">Phyllachora maydis</name>
    <dbReference type="NCBI Taxonomy" id="1825666"/>
    <lineage>
        <taxon>Eukaryota</taxon>
        <taxon>Fungi</taxon>
        <taxon>Dikarya</taxon>
        <taxon>Ascomycota</taxon>
        <taxon>Pezizomycotina</taxon>
        <taxon>Sordariomycetes</taxon>
        <taxon>Sordariomycetidae</taxon>
        <taxon>Phyllachorales</taxon>
        <taxon>Phyllachoraceae</taxon>
        <taxon>Phyllachora</taxon>
    </lineage>
</organism>
<dbReference type="GO" id="GO:0005730">
    <property type="term" value="C:nucleolus"/>
    <property type="evidence" value="ECO:0007669"/>
    <property type="project" value="UniProtKB-SubCell"/>
</dbReference>
<dbReference type="PROSITE" id="PS50157">
    <property type="entry name" value="ZINC_FINGER_C2H2_2"/>
    <property type="match status" value="4"/>
</dbReference>
<sequence length="443" mass="49292">MANPACQSPMPFGTYQGYHSPPSSVASSPLPYGAQYDEPQPVHLPAPEPQRKRSSPRSLKADETNRSGSVDSQGLPSSKSVVPRTITSNEPDDPKNKIAFDTPIDRMMAAIQAREATARIIQTQEAKMMAETPDGQSLPTAMESLDISQSGRDHSSADVSPRTLKRKGLKYQCSHRNCRKMFGQKQHLATHERAHNGDRPFICKVCNTTFSQKGNLTTHLRNHEGLRPFACSWPGCEKTFAQKGNLNSHYDSIHLHKNKHPCYLGDCERVGKTFSARGNLKSHMNKAHVDEVASLTEKFSRVLDINTLSSREQKLFEVFAVTFKNSNKGIRGRGLGRRVQPPKEKSQPSPPTPPPSPPAEYNGMRTTSSSSLGQPMPLPSQNPYQHHMHVHALPQPMPMHPHGAVFQQQQLRHQHQHQQQQYYAQGPSQQAPFGGISFPGMQM</sequence>
<name>A0AAD9I9N3_9PEZI</name>
<evidence type="ECO:0000256" key="1">
    <source>
        <dbReference type="ARBA" id="ARBA00004604"/>
    </source>
</evidence>
<evidence type="ECO:0000259" key="13">
    <source>
        <dbReference type="PROSITE" id="PS50157"/>
    </source>
</evidence>
<evidence type="ECO:0000313" key="15">
    <source>
        <dbReference type="Proteomes" id="UP001217918"/>
    </source>
</evidence>
<evidence type="ECO:0000256" key="2">
    <source>
        <dbReference type="ARBA" id="ARBA00004642"/>
    </source>
</evidence>
<feature type="domain" description="C2H2-type" evidence="13">
    <location>
        <begin position="229"/>
        <end position="261"/>
    </location>
</feature>
<dbReference type="EMBL" id="JAQQPM010000007">
    <property type="protein sequence ID" value="KAK2073733.1"/>
    <property type="molecule type" value="Genomic_DNA"/>
</dbReference>
<dbReference type="PANTHER" id="PTHR14003">
    <property type="entry name" value="TRANSCRIPTIONAL REPRESSOR PROTEIN YY"/>
    <property type="match status" value="1"/>
</dbReference>
<feature type="region of interest" description="Disordered" evidence="12">
    <location>
        <begin position="1"/>
        <end position="100"/>
    </location>
</feature>
<dbReference type="GO" id="GO:0000785">
    <property type="term" value="C:chromatin"/>
    <property type="evidence" value="ECO:0007669"/>
    <property type="project" value="TreeGrafter"/>
</dbReference>
<feature type="domain" description="C2H2-type" evidence="13">
    <location>
        <begin position="171"/>
        <end position="200"/>
    </location>
</feature>
<feature type="domain" description="C2H2-type" evidence="13">
    <location>
        <begin position="201"/>
        <end position="228"/>
    </location>
</feature>
<feature type="region of interest" description="Disordered" evidence="12">
    <location>
        <begin position="327"/>
        <end position="384"/>
    </location>
</feature>
<feature type="compositionally biased region" description="Polar residues" evidence="12">
    <location>
        <begin position="364"/>
        <end position="384"/>
    </location>
</feature>
<evidence type="ECO:0000256" key="9">
    <source>
        <dbReference type="ARBA" id="ARBA00044085"/>
    </source>
</evidence>
<dbReference type="Proteomes" id="UP001217918">
    <property type="component" value="Unassembled WGS sequence"/>
</dbReference>
<reference evidence="14" key="1">
    <citation type="journal article" date="2023" name="Mol. Plant Microbe Interact.">
        <title>Elucidating the Obligate Nature and Biological Capacity of an Invasive Fungal Corn Pathogen.</title>
        <authorList>
            <person name="MacCready J.S."/>
            <person name="Roggenkamp E.M."/>
            <person name="Gdanetz K."/>
            <person name="Chilvers M.I."/>
        </authorList>
    </citation>
    <scope>NUCLEOTIDE SEQUENCE</scope>
    <source>
        <strain evidence="14">PM02</strain>
    </source>
</reference>
<dbReference type="GO" id="GO:0000981">
    <property type="term" value="F:DNA-binding transcription factor activity, RNA polymerase II-specific"/>
    <property type="evidence" value="ECO:0007669"/>
    <property type="project" value="TreeGrafter"/>
</dbReference>
<dbReference type="PANTHER" id="PTHR14003:SF19">
    <property type="entry name" value="YY2 TRANSCRIPTION FACTOR"/>
    <property type="match status" value="1"/>
</dbReference>
<feature type="compositionally biased region" description="Low complexity" evidence="12">
    <location>
        <begin position="20"/>
        <end position="31"/>
    </location>
</feature>
<keyword evidence="5" id="KW-0677">Repeat</keyword>
<comment type="caution">
    <text evidence="14">The sequence shown here is derived from an EMBL/GenBank/DDBJ whole genome shotgun (WGS) entry which is preliminary data.</text>
</comment>
<evidence type="ECO:0000256" key="10">
    <source>
        <dbReference type="ARBA" id="ARBA00069242"/>
    </source>
</evidence>
<dbReference type="GO" id="GO:0000978">
    <property type="term" value="F:RNA polymerase II cis-regulatory region sequence-specific DNA binding"/>
    <property type="evidence" value="ECO:0007669"/>
    <property type="project" value="TreeGrafter"/>
</dbReference>
<dbReference type="AlphaFoldDB" id="A0AAD9I9N3"/>
<dbReference type="FunFam" id="3.30.160.60:FF:000063">
    <property type="entry name" value="Wilms tumor 1-KTS isoform"/>
    <property type="match status" value="1"/>
</dbReference>
<keyword evidence="4" id="KW-0479">Metal-binding</keyword>
<dbReference type="InterPro" id="IPR036236">
    <property type="entry name" value="Znf_C2H2_sf"/>
</dbReference>
<evidence type="ECO:0000256" key="7">
    <source>
        <dbReference type="ARBA" id="ARBA00022833"/>
    </source>
</evidence>
<proteinExistence type="predicted"/>
<feature type="domain" description="C2H2-type" evidence="13">
    <location>
        <begin position="265"/>
        <end position="293"/>
    </location>
</feature>
<accession>A0AAD9I9N3</accession>
<evidence type="ECO:0000313" key="14">
    <source>
        <dbReference type="EMBL" id="KAK2073733.1"/>
    </source>
</evidence>
<evidence type="ECO:0000256" key="3">
    <source>
        <dbReference type="ARBA" id="ARBA00022499"/>
    </source>
</evidence>
<feature type="compositionally biased region" description="Pro residues" evidence="12">
    <location>
        <begin position="348"/>
        <end position="358"/>
    </location>
</feature>
<keyword evidence="15" id="KW-1185">Reference proteome</keyword>
<evidence type="ECO:0000256" key="8">
    <source>
        <dbReference type="ARBA" id="ARBA00022843"/>
    </source>
</evidence>
<evidence type="ECO:0000256" key="12">
    <source>
        <dbReference type="SAM" id="MobiDB-lite"/>
    </source>
</evidence>
<protein>
    <recommendedName>
        <fullName evidence="9">C2H2 type master regulator of conidiophore development brlA</fullName>
    </recommendedName>
    <alternativeName>
        <fullName evidence="10">Wilms tumor protein homolog</fullName>
    </alternativeName>
</protein>
<evidence type="ECO:0000256" key="5">
    <source>
        <dbReference type="ARBA" id="ARBA00022737"/>
    </source>
</evidence>
<dbReference type="SMART" id="SM00355">
    <property type="entry name" value="ZnF_C2H2"/>
    <property type="match status" value="4"/>
</dbReference>
<evidence type="ECO:0000256" key="6">
    <source>
        <dbReference type="ARBA" id="ARBA00022771"/>
    </source>
</evidence>
<gene>
    <name evidence="14" type="ORF">P8C59_007985</name>
</gene>
<keyword evidence="8" id="KW-0832">Ubl conjugation</keyword>
<evidence type="ECO:0000256" key="4">
    <source>
        <dbReference type="ARBA" id="ARBA00022723"/>
    </source>
</evidence>
<dbReference type="GO" id="GO:0005654">
    <property type="term" value="C:nucleoplasm"/>
    <property type="evidence" value="ECO:0007669"/>
    <property type="project" value="UniProtKB-SubCell"/>
</dbReference>
<feature type="compositionally biased region" description="Polar residues" evidence="12">
    <location>
        <begin position="66"/>
        <end position="89"/>
    </location>
</feature>
<dbReference type="PROSITE" id="PS00028">
    <property type="entry name" value="ZINC_FINGER_C2H2_1"/>
    <property type="match status" value="3"/>
</dbReference>